<dbReference type="AlphaFoldDB" id="A0A7H9CJD4"/>
<dbReference type="Proteomes" id="UP000509414">
    <property type="component" value="Chromosome"/>
</dbReference>
<protein>
    <submittedName>
        <fullName evidence="2">Putative membrane protein</fullName>
    </submittedName>
</protein>
<keyword evidence="1" id="KW-0812">Transmembrane</keyword>
<dbReference type="KEGG" id="cinf:CINF_0893"/>
<keyword evidence="1" id="KW-0472">Membrane</keyword>
<gene>
    <name evidence="2" type="ORF">CINF_0893</name>
</gene>
<dbReference type="RefSeq" id="WP_179975898.1">
    <property type="nucleotide sequence ID" value="NZ_CP049075.1"/>
</dbReference>
<evidence type="ECO:0000256" key="1">
    <source>
        <dbReference type="SAM" id="Phobius"/>
    </source>
</evidence>
<reference evidence="2 3" key="1">
    <citation type="submission" date="2020-02" db="EMBL/GenBank/DDBJ databases">
        <title>Complete genome sequence of the novel Campylobacter species Candidatus Campylobacter infans.</title>
        <authorList>
            <person name="Duim B."/>
            <person name="Zomer A."/>
            <person name="van der Graaf L."/>
            <person name="Wagenaar J."/>
        </authorList>
    </citation>
    <scope>NUCLEOTIDE SEQUENCE [LARGE SCALE GENOMIC DNA]</scope>
    <source>
        <strain evidence="2 3">19S00001</strain>
    </source>
</reference>
<dbReference type="EMBL" id="CP049075">
    <property type="protein sequence ID" value="QLI05405.1"/>
    <property type="molecule type" value="Genomic_DNA"/>
</dbReference>
<sequence length="191" mass="23029">MRDYDKEPLIIKTEQLHLFLFDFVWCLIGISVIYIGLEDAFGERKTHYPMAGVAIGLSIIFMSIYSIIKVKKSPKLFTKIYNDKIIRDYIFEDNKVKIWEIKNPYKVTWYFKSIWPKEKVKDGKNILYYAFRLIFWALGMLLFLVLFAINKFKLQKYYIIENDDYIFSVKMTDETKEFFGETKFSWKIHLI</sequence>
<feature type="transmembrane region" description="Helical" evidence="1">
    <location>
        <begin position="49"/>
        <end position="68"/>
    </location>
</feature>
<proteinExistence type="predicted"/>
<feature type="transmembrane region" description="Helical" evidence="1">
    <location>
        <begin position="16"/>
        <end position="37"/>
    </location>
</feature>
<feature type="transmembrane region" description="Helical" evidence="1">
    <location>
        <begin position="126"/>
        <end position="149"/>
    </location>
</feature>
<name>A0A7H9CJD4_9BACT</name>
<evidence type="ECO:0000313" key="2">
    <source>
        <dbReference type="EMBL" id="QLI05405.1"/>
    </source>
</evidence>
<accession>A0A7H9CJD4</accession>
<organism evidence="2 3">
    <name type="scientific">Candidatus Campylobacter infans</name>
    <dbReference type="NCBI Taxonomy" id="2561898"/>
    <lineage>
        <taxon>Bacteria</taxon>
        <taxon>Pseudomonadati</taxon>
        <taxon>Campylobacterota</taxon>
        <taxon>Epsilonproteobacteria</taxon>
        <taxon>Campylobacterales</taxon>
        <taxon>Campylobacteraceae</taxon>
        <taxon>Campylobacter</taxon>
    </lineage>
</organism>
<keyword evidence="3" id="KW-1185">Reference proteome</keyword>
<evidence type="ECO:0000313" key="3">
    <source>
        <dbReference type="Proteomes" id="UP000509414"/>
    </source>
</evidence>
<keyword evidence="1" id="KW-1133">Transmembrane helix</keyword>